<dbReference type="CDD" id="cd13606">
    <property type="entry name" value="PBP2_ProX_like"/>
    <property type="match status" value="1"/>
</dbReference>
<evidence type="ECO:0000313" key="3">
    <source>
        <dbReference type="Proteomes" id="UP001500363"/>
    </source>
</evidence>
<gene>
    <name evidence="2" type="ORF">GCM10009741_51740</name>
</gene>
<feature type="domain" description="ABC-type glycine betaine transport system substrate-binding" evidence="1">
    <location>
        <begin position="63"/>
        <end position="323"/>
    </location>
</feature>
<dbReference type="Pfam" id="PF04069">
    <property type="entry name" value="OpuAC"/>
    <property type="match status" value="1"/>
</dbReference>
<accession>A0ABP4MEZ1</accession>
<comment type="caution">
    <text evidence="2">The sequence shown here is derived from an EMBL/GenBank/DDBJ whole genome shotgun (WGS) entry which is preliminary data.</text>
</comment>
<evidence type="ECO:0000313" key="2">
    <source>
        <dbReference type="EMBL" id="GAA1542128.1"/>
    </source>
</evidence>
<reference evidence="3" key="1">
    <citation type="journal article" date="2019" name="Int. J. Syst. Evol. Microbiol.">
        <title>The Global Catalogue of Microorganisms (GCM) 10K type strain sequencing project: providing services to taxonomists for standard genome sequencing and annotation.</title>
        <authorList>
            <consortium name="The Broad Institute Genomics Platform"/>
            <consortium name="The Broad Institute Genome Sequencing Center for Infectious Disease"/>
            <person name="Wu L."/>
            <person name="Ma J."/>
        </authorList>
    </citation>
    <scope>NUCLEOTIDE SEQUENCE [LARGE SCALE GENOMIC DNA]</scope>
    <source>
        <strain evidence="3">JCM 14303</strain>
    </source>
</reference>
<evidence type="ECO:0000259" key="1">
    <source>
        <dbReference type="Pfam" id="PF04069"/>
    </source>
</evidence>
<organism evidence="2 3">
    <name type="scientific">Kribbella lupini</name>
    <dbReference type="NCBI Taxonomy" id="291602"/>
    <lineage>
        <taxon>Bacteria</taxon>
        <taxon>Bacillati</taxon>
        <taxon>Actinomycetota</taxon>
        <taxon>Actinomycetes</taxon>
        <taxon>Propionibacteriales</taxon>
        <taxon>Kribbellaceae</taxon>
        <taxon>Kribbella</taxon>
    </lineage>
</organism>
<keyword evidence="3" id="KW-1185">Reference proteome</keyword>
<dbReference type="SUPFAM" id="SSF53850">
    <property type="entry name" value="Periplasmic binding protein-like II"/>
    <property type="match status" value="1"/>
</dbReference>
<sequence length="327" mass="34608">MNTLGAGRRRNGILEVPVLRSTLVRTAIAGVAVFGLVACGGGGDPLSGDNDAGSSPAPDKVTSITVGSADFSESQLLAEIFGQALQAKGIEVKQQQNIGNRETYMAAIKDGSVHLLPEYTGAALDYFKKGATETEDDAAYNALKGALPSGLEVLDKSPAADEDTIVVTKATADKYSLKSLADLKAVSKEMVAGGSSEFKVREAGLKGLKEKYGVEFKEYKTLDAGGPLSTKALLDNQIQLSNFFTTQSVIKDNNLVQLEDPENILPPNNIVPLIRTDHKSDEIAAALNAVSAKLTTDDLTELVKRVDVGKENAKAVAKDWLTKNSLV</sequence>
<dbReference type="Proteomes" id="UP001500363">
    <property type="component" value="Unassembled WGS sequence"/>
</dbReference>
<dbReference type="EMBL" id="BAAANC010000002">
    <property type="protein sequence ID" value="GAA1542128.1"/>
    <property type="molecule type" value="Genomic_DNA"/>
</dbReference>
<dbReference type="Gene3D" id="3.40.190.10">
    <property type="entry name" value="Periplasmic binding protein-like II"/>
    <property type="match status" value="1"/>
</dbReference>
<name>A0ABP4MEZ1_9ACTN</name>
<protein>
    <submittedName>
        <fullName evidence="2">ABC transporter substrate-binding protein</fullName>
    </submittedName>
</protein>
<proteinExistence type="predicted"/>
<dbReference type="InterPro" id="IPR007210">
    <property type="entry name" value="ABC_Gly_betaine_transp_sub-bd"/>
</dbReference>
<dbReference type="Gene3D" id="3.40.190.120">
    <property type="entry name" value="Osmoprotection protein (prox), domain 2"/>
    <property type="match status" value="1"/>
</dbReference>